<dbReference type="GO" id="GO:0004527">
    <property type="term" value="F:exonuclease activity"/>
    <property type="evidence" value="ECO:0007669"/>
    <property type="project" value="UniProtKB-KW"/>
</dbReference>
<evidence type="ECO:0000259" key="1">
    <source>
        <dbReference type="Pfam" id="PF03372"/>
    </source>
</evidence>
<keyword evidence="2" id="KW-0540">Nuclease</keyword>
<dbReference type="GO" id="GO:0004519">
    <property type="term" value="F:endonuclease activity"/>
    <property type="evidence" value="ECO:0007669"/>
    <property type="project" value="UniProtKB-KW"/>
</dbReference>
<organism evidence="2 3">
    <name type="scientific">Hydrogenovibrio crunogenus</name>
    <dbReference type="NCBI Taxonomy" id="39765"/>
    <lineage>
        <taxon>Bacteria</taxon>
        <taxon>Pseudomonadati</taxon>
        <taxon>Pseudomonadota</taxon>
        <taxon>Gammaproteobacteria</taxon>
        <taxon>Thiotrichales</taxon>
        <taxon>Piscirickettsiaceae</taxon>
        <taxon>Hydrogenovibrio</taxon>
    </lineage>
</organism>
<dbReference type="InterPro" id="IPR005135">
    <property type="entry name" value="Endo/exonuclease/phosphatase"/>
</dbReference>
<name>A0A4P7NZJ6_9GAMM</name>
<evidence type="ECO:0000313" key="2">
    <source>
        <dbReference type="EMBL" id="QBZ82955.1"/>
    </source>
</evidence>
<dbReference type="Gene3D" id="3.60.10.10">
    <property type="entry name" value="Endonuclease/exonuclease/phosphatase"/>
    <property type="match status" value="1"/>
</dbReference>
<dbReference type="SUPFAM" id="SSF56219">
    <property type="entry name" value="DNase I-like"/>
    <property type="match status" value="1"/>
</dbReference>
<dbReference type="Proteomes" id="UP000296201">
    <property type="component" value="Chromosome"/>
</dbReference>
<dbReference type="OrthoDB" id="9793162at2"/>
<dbReference type="Pfam" id="PF03372">
    <property type="entry name" value="Exo_endo_phos"/>
    <property type="match status" value="1"/>
</dbReference>
<keyword evidence="3" id="KW-1185">Reference proteome</keyword>
<evidence type="ECO:0000313" key="3">
    <source>
        <dbReference type="Proteomes" id="UP000296201"/>
    </source>
</evidence>
<feature type="domain" description="Endonuclease/exonuclease/phosphatase" evidence="1">
    <location>
        <begin position="28"/>
        <end position="236"/>
    </location>
</feature>
<protein>
    <submittedName>
        <fullName evidence="2">Endonuclease/exonuclease/phosphatase</fullName>
    </submittedName>
</protein>
<dbReference type="RefSeq" id="WP_135795619.1">
    <property type="nucleotide sequence ID" value="NZ_CP032096.1"/>
</dbReference>
<proteinExistence type="predicted"/>
<dbReference type="AlphaFoldDB" id="A0A4P7NZJ6"/>
<accession>A0A4P7NZJ6</accession>
<dbReference type="EMBL" id="CP032096">
    <property type="protein sequence ID" value="QBZ82955.1"/>
    <property type="molecule type" value="Genomic_DNA"/>
</dbReference>
<sequence>MYKPKLTPISHLLHSENKDALPNYFGLLTWNLHKVDFSHFIHRPIEQLLPIDPPHLLSLQEATARQSQHKFFNLPFIMAPNIETKKKHFGVLTASAFEMKAHHQCLTQSRELGWMTHKTALITEHPLQNGETLTHVNIHAINFVSHSAFRKELQLIWHFLSEKKGPMILSGDFNTWNKTRVKTLNTAIKQLNLTEVRYPTHKAIKTLNWQPLDYVFYRGLSVEKSQALDVPEISDHNPLIVYFSVLS</sequence>
<reference evidence="2 3" key="1">
    <citation type="submission" date="2018-08" db="EMBL/GenBank/DDBJ databases">
        <title>Horizontal acquisition of hydrogen conversion ability and other habitat adaptations in Hydrogenovibrio crunogenus strains.</title>
        <authorList>
            <person name="Gonnella G."/>
            <person name="Adam N."/>
            <person name="Perner M."/>
        </authorList>
    </citation>
    <scope>NUCLEOTIDE SEQUENCE [LARGE SCALE GENOMIC DNA]</scope>
    <source>
        <strain evidence="2 3">SP-41</strain>
    </source>
</reference>
<dbReference type="NCBIfam" id="NF003842">
    <property type="entry name" value="PRK05421.1-4"/>
    <property type="match status" value="1"/>
</dbReference>
<keyword evidence="2" id="KW-0378">Hydrolase</keyword>
<keyword evidence="2" id="KW-0269">Exonuclease</keyword>
<dbReference type="InterPro" id="IPR036691">
    <property type="entry name" value="Endo/exonu/phosph_ase_sf"/>
</dbReference>
<keyword evidence="2" id="KW-0255">Endonuclease</keyword>
<gene>
    <name evidence="2" type="ORF">GHNINEIG_00996</name>
</gene>